<dbReference type="Gene3D" id="3.30.565.10">
    <property type="entry name" value="Histidine kinase-like ATPase, C-terminal domain"/>
    <property type="match status" value="1"/>
</dbReference>
<dbReference type="PROSITE" id="PS50851">
    <property type="entry name" value="CHEW"/>
    <property type="match status" value="1"/>
</dbReference>
<dbReference type="AlphaFoldDB" id="A0A3B0X6J8"/>
<comment type="catalytic activity">
    <reaction evidence="1">
        <text>ATP + protein L-histidine = ADP + protein N-phospho-L-histidine.</text>
        <dbReference type="EC" id="2.7.13.3"/>
    </reaction>
</comment>
<dbReference type="GO" id="GO:0005737">
    <property type="term" value="C:cytoplasm"/>
    <property type="evidence" value="ECO:0007669"/>
    <property type="project" value="InterPro"/>
</dbReference>
<proteinExistence type="predicted"/>
<evidence type="ECO:0000259" key="9">
    <source>
        <dbReference type="PROSITE" id="PS50851"/>
    </source>
</evidence>
<feature type="domain" description="HPt" evidence="10">
    <location>
        <begin position="429"/>
        <end position="531"/>
    </location>
</feature>
<evidence type="ECO:0000259" key="7">
    <source>
        <dbReference type="PROSITE" id="PS50109"/>
    </source>
</evidence>
<dbReference type="Gene3D" id="2.30.30.40">
    <property type="entry name" value="SH3 Domains"/>
    <property type="match status" value="1"/>
</dbReference>
<dbReference type="PROSITE" id="PS50109">
    <property type="entry name" value="HIS_KIN"/>
    <property type="match status" value="1"/>
</dbReference>
<dbReference type="InterPro" id="IPR036061">
    <property type="entry name" value="CheW-like_dom_sf"/>
</dbReference>
<keyword evidence="4" id="KW-0808">Transferase</keyword>
<name>A0A3B0X6J8_9ZZZZ</name>
<dbReference type="FunFam" id="3.30.565.10:FF:000016">
    <property type="entry name" value="Chemotaxis protein CheA, putative"/>
    <property type="match status" value="1"/>
</dbReference>
<protein>
    <recommendedName>
        <fullName evidence="2">histidine kinase</fullName>
        <ecNumber evidence="2">2.7.13.3</ecNumber>
    </recommendedName>
</protein>
<dbReference type="Pfam" id="PF00072">
    <property type="entry name" value="Response_reg"/>
    <property type="match status" value="1"/>
</dbReference>
<dbReference type="Pfam" id="PF01584">
    <property type="entry name" value="CheW"/>
    <property type="match status" value="1"/>
</dbReference>
<dbReference type="GO" id="GO:0000155">
    <property type="term" value="F:phosphorelay sensor kinase activity"/>
    <property type="evidence" value="ECO:0007669"/>
    <property type="project" value="InterPro"/>
</dbReference>
<feature type="domain" description="Response regulatory" evidence="8">
    <location>
        <begin position="1084"/>
        <end position="1200"/>
    </location>
</feature>
<keyword evidence="5 11" id="KW-0418">Kinase</keyword>
<dbReference type="InterPro" id="IPR036641">
    <property type="entry name" value="HPT_dom_sf"/>
</dbReference>
<dbReference type="CDD" id="cd17546">
    <property type="entry name" value="REC_hyHK_CKI1_RcsC-like"/>
    <property type="match status" value="1"/>
</dbReference>
<dbReference type="SUPFAM" id="SSF50341">
    <property type="entry name" value="CheW-like"/>
    <property type="match status" value="1"/>
</dbReference>
<feature type="compositionally biased region" description="Basic and acidic residues" evidence="6">
    <location>
        <begin position="228"/>
        <end position="243"/>
    </location>
</feature>
<dbReference type="SMART" id="SM00387">
    <property type="entry name" value="HATPase_c"/>
    <property type="match status" value="1"/>
</dbReference>
<dbReference type="Pfam" id="PF02518">
    <property type="entry name" value="HATPase_c"/>
    <property type="match status" value="1"/>
</dbReference>
<dbReference type="Gene3D" id="1.20.120.160">
    <property type="entry name" value="HPT domain"/>
    <property type="match status" value="1"/>
</dbReference>
<dbReference type="EC" id="2.7.13.3" evidence="2"/>
<dbReference type="CDD" id="cd00088">
    <property type="entry name" value="HPT"/>
    <property type="match status" value="1"/>
</dbReference>
<dbReference type="SUPFAM" id="SSF55874">
    <property type="entry name" value="ATPase domain of HSP90 chaperone/DNA topoisomerase II/histidine kinase"/>
    <property type="match status" value="1"/>
</dbReference>
<evidence type="ECO:0000256" key="5">
    <source>
        <dbReference type="ARBA" id="ARBA00022777"/>
    </source>
</evidence>
<dbReference type="InterPro" id="IPR002545">
    <property type="entry name" value="CheW-lke_dom"/>
</dbReference>
<evidence type="ECO:0000256" key="2">
    <source>
        <dbReference type="ARBA" id="ARBA00012438"/>
    </source>
</evidence>
<dbReference type="InterPro" id="IPR051315">
    <property type="entry name" value="Bact_Chemotaxis_CheA"/>
</dbReference>
<evidence type="ECO:0000259" key="10">
    <source>
        <dbReference type="PROSITE" id="PS50894"/>
    </source>
</evidence>
<evidence type="ECO:0000256" key="4">
    <source>
        <dbReference type="ARBA" id="ARBA00022679"/>
    </source>
</evidence>
<evidence type="ECO:0000256" key="3">
    <source>
        <dbReference type="ARBA" id="ARBA00022553"/>
    </source>
</evidence>
<dbReference type="PROSITE" id="PS50110">
    <property type="entry name" value="RESPONSE_REGULATORY"/>
    <property type="match status" value="1"/>
</dbReference>
<evidence type="ECO:0000259" key="8">
    <source>
        <dbReference type="PROSITE" id="PS50110"/>
    </source>
</evidence>
<evidence type="ECO:0000256" key="6">
    <source>
        <dbReference type="SAM" id="MobiDB-lite"/>
    </source>
</evidence>
<gene>
    <name evidence="11" type="ORF">MNBD_GAMMA06-315</name>
</gene>
<dbReference type="SMART" id="SM00448">
    <property type="entry name" value="REC"/>
    <property type="match status" value="1"/>
</dbReference>
<dbReference type="SUPFAM" id="SSF52172">
    <property type="entry name" value="CheY-like"/>
    <property type="match status" value="1"/>
</dbReference>
<dbReference type="InterPro" id="IPR008207">
    <property type="entry name" value="Sig_transdc_His_kin_Hpt_dom"/>
</dbReference>
<dbReference type="PRINTS" id="PR00344">
    <property type="entry name" value="BCTRLSENSOR"/>
</dbReference>
<dbReference type="InterPro" id="IPR036890">
    <property type="entry name" value="HATPase_C_sf"/>
</dbReference>
<dbReference type="GO" id="GO:0006935">
    <property type="term" value="P:chemotaxis"/>
    <property type="evidence" value="ECO:0007669"/>
    <property type="project" value="InterPro"/>
</dbReference>
<dbReference type="InterPro" id="IPR011006">
    <property type="entry name" value="CheY-like_superfamily"/>
</dbReference>
<keyword evidence="3" id="KW-0597">Phosphoprotein</keyword>
<dbReference type="InterPro" id="IPR005467">
    <property type="entry name" value="His_kinase_dom"/>
</dbReference>
<reference evidence="11" key="1">
    <citation type="submission" date="2018-06" db="EMBL/GenBank/DDBJ databases">
        <authorList>
            <person name="Zhirakovskaya E."/>
        </authorList>
    </citation>
    <scope>NUCLEOTIDE SEQUENCE</scope>
</reference>
<dbReference type="InterPro" id="IPR001789">
    <property type="entry name" value="Sig_transdc_resp-reg_receiver"/>
</dbReference>
<accession>A0A3B0X6J8</accession>
<sequence length="1203" mass="134306">MPNHDNEPSRDGSNEISALSNTAAHLLRCSPTDTKNNTATHLNQYIKQLQTACECLSPSAHESLACFFAIIEEGLGLLIDEKRALTKDESSFLQKIPDILSEYVLIPGSRIPDAKFLKHLKNKYWIRPISIDEEKVLLELLTTSSPVTSAPDETPKTTSETTSEHLSKLIIEPNQALDTAIFEDISIDAEPTLDLDSFSKDIDFEPDTANTSKNKEDIIGSMSPGDGNAHRETTFEKNDTRSDIKPDQQINTLTITEQQQELITLICDELDEVIEDDIHNKIPVDIDITELNAHLINIAELIERISNAIDMIGLEGLGNSCRLISTNVHLLAIEKVNLEDAHKSLIEKWPTLIRLYLKDISNTTHFSDNATFSIIKYLADNLWPDPLTGNEKLKLQSLLTSPQLKEEKSIRQNTARTEDISLELPDDVNNELLDALLLDLPVQTEEFSNALQNMHTKNDIKYLDVAQRVAHTLKGASNVVGVKGIANLTHHLEDILEIQSKAKKLPSTELHNILSDAADCLETMSEALLGIDTPPDNSQEIFQDILDWANKLDTEGATQKQSPNKSRAQTSPLLAFKTDTPDIPSDQAANHISSVHSLAATLRVPVTLADELLRLSGENLISTSQVHEHIKTIKARYNGLKTHNLSLQKLSFNLEHVIDIQGVLNNHQIAVDKKFDPLELDEFHELHEMSRQLIEIAADAFEITQLLEKDIDQLQGLVLSQNKLQKESQSLVLRTRMVPTKSIISRLKRGVKQTCRQTNKWVELEVQHNNTQMDSEVLHQMIEPLMHILRNAIDHGIEPADQRTDQGKNPTGLIKLTFTSEGDRIKIEIKDDGKGLDTKKIKDKAIKLGIINQQDEVDLASLHMLILSSGFTTQSEVSHISGRGIGLDVVNSQIRELKGSLEINSTYRKGCTFTLMLPVSSFSTQSLLIRVRRSTHTFSNRGIEEILYPGHSIIKNLKHKTSFNFKDKTYNICLLEDLLNLPEDRRDIERETRPIILVKDDMGGNMAILVQEVLDSQNVVVKSMGPFIPKIPGIIGATVLGDGSISPVIDIPELLQSASVIPTQFKYPAASTPKLTSAEQQTSYILVVDDSLSARKSLAQFVQDLGFEVRTARDGMEAVSLIEAHKPDLILVDMEMPRMNGLELTSHIRANADTHDMPVIMITSRSTEKHRVTAYNRGVSHYMVKPFEEDELAMHIQGALKSA</sequence>
<dbReference type="PROSITE" id="PS50894">
    <property type="entry name" value="HPT"/>
    <property type="match status" value="1"/>
</dbReference>
<evidence type="ECO:0000256" key="1">
    <source>
        <dbReference type="ARBA" id="ARBA00000085"/>
    </source>
</evidence>
<dbReference type="Pfam" id="PF01627">
    <property type="entry name" value="Hpt"/>
    <property type="match status" value="1"/>
</dbReference>
<dbReference type="SMART" id="SM01231">
    <property type="entry name" value="H-kinase_dim"/>
    <property type="match status" value="1"/>
</dbReference>
<dbReference type="SUPFAM" id="SSF47226">
    <property type="entry name" value="Histidine-containing phosphotransfer domain, HPT domain"/>
    <property type="match status" value="1"/>
</dbReference>
<evidence type="ECO:0000313" key="11">
    <source>
        <dbReference type="EMBL" id="VAW51554.1"/>
    </source>
</evidence>
<dbReference type="EMBL" id="UOFD01000032">
    <property type="protein sequence ID" value="VAW51554.1"/>
    <property type="molecule type" value="Genomic_DNA"/>
</dbReference>
<feature type="domain" description="Histidine kinase" evidence="7">
    <location>
        <begin position="684"/>
        <end position="921"/>
    </location>
</feature>
<dbReference type="SMART" id="SM00260">
    <property type="entry name" value="CheW"/>
    <property type="match status" value="1"/>
</dbReference>
<dbReference type="Gene3D" id="3.40.50.2300">
    <property type="match status" value="1"/>
</dbReference>
<feature type="domain" description="CheW-like" evidence="9">
    <location>
        <begin position="923"/>
        <end position="1060"/>
    </location>
</feature>
<dbReference type="PANTHER" id="PTHR43395:SF8">
    <property type="entry name" value="HISTIDINE KINASE"/>
    <property type="match status" value="1"/>
</dbReference>
<dbReference type="PANTHER" id="PTHR43395">
    <property type="entry name" value="SENSOR HISTIDINE KINASE CHEA"/>
    <property type="match status" value="1"/>
</dbReference>
<dbReference type="InterPro" id="IPR003594">
    <property type="entry name" value="HATPase_dom"/>
</dbReference>
<organism evidence="11">
    <name type="scientific">hydrothermal vent metagenome</name>
    <dbReference type="NCBI Taxonomy" id="652676"/>
    <lineage>
        <taxon>unclassified sequences</taxon>
        <taxon>metagenomes</taxon>
        <taxon>ecological metagenomes</taxon>
    </lineage>
</organism>
<dbReference type="InterPro" id="IPR004358">
    <property type="entry name" value="Sig_transdc_His_kin-like_C"/>
</dbReference>
<feature type="region of interest" description="Disordered" evidence="6">
    <location>
        <begin position="204"/>
        <end position="243"/>
    </location>
</feature>
<dbReference type="InterPro" id="IPR004105">
    <property type="entry name" value="CheA-like_dim"/>
</dbReference>